<feature type="compositionally biased region" description="Polar residues" evidence="2">
    <location>
        <begin position="433"/>
        <end position="450"/>
    </location>
</feature>
<gene>
    <name evidence="3" type="ORF">PHPALM_6796</name>
</gene>
<keyword evidence="4" id="KW-1185">Reference proteome</keyword>
<feature type="coiled-coil region" evidence="1">
    <location>
        <begin position="250"/>
        <end position="316"/>
    </location>
</feature>
<proteinExistence type="predicted"/>
<evidence type="ECO:0000256" key="2">
    <source>
        <dbReference type="SAM" id="MobiDB-lite"/>
    </source>
</evidence>
<feature type="region of interest" description="Disordered" evidence="2">
    <location>
        <begin position="24"/>
        <end position="112"/>
    </location>
</feature>
<evidence type="ECO:0000313" key="4">
    <source>
        <dbReference type="Proteomes" id="UP000237271"/>
    </source>
</evidence>
<feature type="region of interest" description="Disordered" evidence="2">
    <location>
        <begin position="194"/>
        <end position="222"/>
    </location>
</feature>
<evidence type="ECO:0000256" key="1">
    <source>
        <dbReference type="SAM" id="Coils"/>
    </source>
</evidence>
<dbReference type="Proteomes" id="UP000237271">
    <property type="component" value="Unassembled WGS sequence"/>
</dbReference>
<reference evidence="3 4" key="1">
    <citation type="journal article" date="2017" name="Genome Biol. Evol.">
        <title>Phytophthora megakarya and P. palmivora, closely related causal agents of cacao black pod rot, underwent increases in genome sizes and gene numbers by different mechanisms.</title>
        <authorList>
            <person name="Ali S.S."/>
            <person name="Shao J."/>
            <person name="Lary D.J."/>
            <person name="Kronmiller B."/>
            <person name="Shen D."/>
            <person name="Strem M.D."/>
            <person name="Amoako-Attah I."/>
            <person name="Akrofi A.Y."/>
            <person name="Begoude B.A."/>
            <person name="Ten Hoopen G.M."/>
            <person name="Coulibaly K."/>
            <person name="Kebe B.I."/>
            <person name="Melnick R.L."/>
            <person name="Guiltinan M.J."/>
            <person name="Tyler B.M."/>
            <person name="Meinhardt L.W."/>
            <person name="Bailey B.A."/>
        </authorList>
    </citation>
    <scope>NUCLEOTIDE SEQUENCE [LARGE SCALE GENOMIC DNA]</scope>
    <source>
        <strain evidence="4">sbr112.9</strain>
    </source>
</reference>
<feature type="compositionally biased region" description="Polar residues" evidence="2">
    <location>
        <begin position="211"/>
        <end position="222"/>
    </location>
</feature>
<feature type="region of interest" description="Disordered" evidence="2">
    <location>
        <begin position="431"/>
        <end position="450"/>
    </location>
</feature>
<dbReference type="CDD" id="cd14686">
    <property type="entry name" value="bZIP"/>
    <property type="match status" value="1"/>
</dbReference>
<accession>A0A2P4YDV7</accession>
<dbReference type="EMBL" id="NCKW01003566">
    <property type="protein sequence ID" value="POM76015.1"/>
    <property type="molecule type" value="Genomic_DNA"/>
</dbReference>
<dbReference type="OrthoDB" id="129852at2759"/>
<feature type="coiled-coil region" evidence="1">
    <location>
        <begin position="482"/>
        <end position="548"/>
    </location>
</feature>
<evidence type="ECO:0000313" key="3">
    <source>
        <dbReference type="EMBL" id="POM76015.1"/>
    </source>
</evidence>
<feature type="compositionally biased region" description="Basic and acidic residues" evidence="2">
    <location>
        <begin position="361"/>
        <end position="379"/>
    </location>
</feature>
<evidence type="ECO:0008006" key="5">
    <source>
        <dbReference type="Google" id="ProtNLM"/>
    </source>
</evidence>
<comment type="caution">
    <text evidence="3">The sequence shown here is derived from an EMBL/GenBank/DDBJ whole genome shotgun (WGS) entry which is preliminary data.</text>
</comment>
<organism evidence="3 4">
    <name type="scientific">Phytophthora palmivora</name>
    <dbReference type="NCBI Taxonomy" id="4796"/>
    <lineage>
        <taxon>Eukaryota</taxon>
        <taxon>Sar</taxon>
        <taxon>Stramenopiles</taxon>
        <taxon>Oomycota</taxon>
        <taxon>Peronosporomycetes</taxon>
        <taxon>Peronosporales</taxon>
        <taxon>Peronosporaceae</taxon>
        <taxon>Phytophthora</taxon>
    </lineage>
</organism>
<sequence>MSWRQPTQLFSPNMSDREMMEEVLELLAGDSTDQARSASTNASTTSSNVTDSNHSSTVAELYRSSISGSNHDHESGDNGMQGSIDVGSAEDVGDQHSLHKKSSSSGHSAVQEQAALGPTQHMQHSMASYLLPLVEAPSRRPLAPWSPPLTHPPDPPFFGRAPDRKVSAATAAVPPSAMMPQLAAPMAILTPIAPPIPHETTLPQKKRRASPSRSTSQVLSTGQRVNVLNPAEFEELRRKLRMQTASRRYRKRKKEESRRQKVQILELQTELARLRDLEGQTKQYQQRSIESLEEELKIHHDEIADLSEKLQDAAKEEVDWINLMSAHIRNYDTSSSLGSVINQDESGVDNVGDPGVASLETSRENRREHIQEQEEKQREEEDLMYAPLLSILELWNSVSLTNRNFLQHHPLICETLCNYAIHCSPNAIAAEASSPSMTPGSTRTNTSSDTFPTEQHVHVLTDGELVDLSHRLGVHTASISHDKHEKEAARQQELEIQQLRAELSRLKQVEAQLKLYEQRSIESLKHELEVHQQEIASLARKLENAAKDELDWVSQTATRFLSCTDN</sequence>
<keyword evidence="1" id="KW-0175">Coiled coil</keyword>
<protein>
    <recommendedName>
        <fullName evidence="5">BZIP domain-containing protein</fullName>
    </recommendedName>
</protein>
<feature type="compositionally biased region" description="Low complexity" evidence="2">
    <location>
        <begin position="35"/>
        <end position="57"/>
    </location>
</feature>
<name>A0A2P4YDV7_9STRA</name>
<feature type="region of interest" description="Disordered" evidence="2">
    <location>
        <begin position="343"/>
        <end position="381"/>
    </location>
</feature>
<dbReference type="AlphaFoldDB" id="A0A2P4YDV7"/>